<feature type="transmembrane region" description="Helical" evidence="6">
    <location>
        <begin position="292"/>
        <end position="308"/>
    </location>
</feature>
<proteinExistence type="predicted"/>
<accession>C1EE41</accession>
<dbReference type="GO" id="GO:0007189">
    <property type="term" value="P:adenylate cyclase-activating G protein-coupled receptor signaling pathway"/>
    <property type="evidence" value="ECO:0007669"/>
    <property type="project" value="TreeGrafter"/>
</dbReference>
<dbReference type="GO" id="GO:0004930">
    <property type="term" value="F:G protein-coupled receptor activity"/>
    <property type="evidence" value="ECO:0007669"/>
    <property type="project" value="TreeGrafter"/>
</dbReference>
<feature type="compositionally biased region" description="Basic and acidic residues" evidence="5">
    <location>
        <begin position="234"/>
        <end position="246"/>
    </location>
</feature>
<evidence type="ECO:0008006" key="9">
    <source>
        <dbReference type="Google" id="ProtNLM"/>
    </source>
</evidence>
<name>C1EE41_MICCC</name>
<reference evidence="7 8" key="1">
    <citation type="journal article" date="2009" name="Science">
        <title>Green evolution and dynamic adaptations revealed by genomes of the marine picoeukaryotes Micromonas.</title>
        <authorList>
            <person name="Worden A.Z."/>
            <person name="Lee J.H."/>
            <person name="Mock T."/>
            <person name="Rouze P."/>
            <person name="Simmons M.P."/>
            <person name="Aerts A.L."/>
            <person name="Allen A.E."/>
            <person name="Cuvelier M.L."/>
            <person name="Derelle E."/>
            <person name="Everett M.V."/>
            <person name="Foulon E."/>
            <person name="Grimwood J."/>
            <person name="Gundlach H."/>
            <person name="Henrissat B."/>
            <person name="Napoli C."/>
            <person name="McDonald S.M."/>
            <person name="Parker M.S."/>
            <person name="Rombauts S."/>
            <person name="Salamov A."/>
            <person name="Von Dassow P."/>
            <person name="Badger J.H."/>
            <person name="Coutinho P.M."/>
            <person name="Demir E."/>
            <person name="Dubchak I."/>
            <person name="Gentemann C."/>
            <person name="Eikrem W."/>
            <person name="Gready J.E."/>
            <person name="John U."/>
            <person name="Lanier W."/>
            <person name="Lindquist E.A."/>
            <person name="Lucas S."/>
            <person name="Mayer K.F."/>
            <person name="Moreau H."/>
            <person name="Not F."/>
            <person name="Otillar R."/>
            <person name="Panaud O."/>
            <person name="Pangilinan J."/>
            <person name="Paulsen I."/>
            <person name="Piegu B."/>
            <person name="Poliakov A."/>
            <person name="Robbens S."/>
            <person name="Schmutz J."/>
            <person name="Toulza E."/>
            <person name="Wyss T."/>
            <person name="Zelensky A."/>
            <person name="Zhou K."/>
            <person name="Armbrust E.V."/>
            <person name="Bhattacharya D."/>
            <person name="Goodenough U.W."/>
            <person name="Van de Peer Y."/>
            <person name="Grigoriev I.V."/>
        </authorList>
    </citation>
    <scope>NUCLEOTIDE SEQUENCE [LARGE SCALE GENOMIC DNA]</scope>
    <source>
        <strain evidence="8">RCC299 / NOUM17</strain>
    </source>
</reference>
<dbReference type="RefSeq" id="XP_002505213.1">
    <property type="nucleotide sequence ID" value="XM_002505167.1"/>
</dbReference>
<dbReference type="InParanoid" id="C1EE41"/>
<evidence type="ECO:0000313" key="8">
    <source>
        <dbReference type="Proteomes" id="UP000002009"/>
    </source>
</evidence>
<feature type="transmembrane region" description="Helical" evidence="6">
    <location>
        <begin position="183"/>
        <end position="203"/>
    </location>
</feature>
<organism evidence="7 8">
    <name type="scientific">Micromonas commoda (strain RCC299 / NOUM17 / CCMP2709)</name>
    <name type="common">Picoplanktonic green alga</name>
    <dbReference type="NCBI Taxonomy" id="296587"/>
    <lineage>
        <taxon>Eukaryota</taxon>
        <taxon>Viridiplantae</taxon>
        <taxon>Chlorophyta</taxon>
        <taxon>Mamiellophyceae</taxon>
        <taxon>Mamiellales</taxon>
        <taxon>Mamiellaceae</taxon>
        <taxon>Micromonas</taxon>
    </lineage>
</organism>
<dbReference type="KEGG" id="mis:MICPUN_62491"/>
<feature type="compositionally biased region" description="Low complexity" evidence="5">
    <location>
        <begin position="262"/>
        <end position="271"/>
    </location>
</feature>
<dbReference type="OrthoDB" id="100006at2759"/>
<dbReference type="GO" id="GO:0005886">
    <property type="term" value="C:plasma membrane"/>
    <property type="evidence" value="ECO:0007669"/>
    <property type="project" value="TreeGrafter"/>
</dbReference>
<dbReference type="PANTHER" id="PTHR23112:SF0">
    <property type="entry name" value="TRANSMEMBRANE PROTEIN 116"/>
    <property type="match status" value="1"/>
</dbReference>
<feature type="transmembrane region" description="Helical" evidence="6">
    <location>
        <begin position="328"/>
        <end position="347"/>
    </location>
</feature>
<protein>
    <recommendedName>
        <fullName evidence="9">G-protein coupled receptors family 2 profile 2 domain-containing protein</fullName>
    </recommendedName>
</protein>
<dbReference type="Gene3D" id="1.20.1070.10">
    <property type="entry name" value="Rhodopsin 7-helix transmembrane proteins"/>
    <property type="match status" value="1"/>
</dbReference>
<feature type="transmembrane region" description="Helical" evidence="6">
    <location>
        <begin position="21"/>
        <end position="42"/>
    </location>
</feature>
<gene>
    <name evidence="7" type="ORF">MICPUN_62491</name>
</gene>
<evidence type="ECO:0000313" key="7">
    <source>
        <dbReference type="EMBL" id="ACO66471.1"/>
    </source>
</evidence>
<comment type="subcellular location">
    <subcellularLocation>
        <location evidence="1">Membrane</location>
        <topology evidence="1">Multi-pass membrane protein</topology>
    </subcellularLocation>
</comment>
<dbReference type="STRING" id="296587.C1EE41"/>
<dbReference type="PANTHER" id="PTHR23112">
    <property type="entry name" value="G PROTEIN-COUPLED RECEPTOR 157-RELATED"/>
    <property type="match status" value="1"/>
</dbReference>
<feature type="transmembrane region" description="Helical" evidence="6">
    <location>
        <begin position="54"/>
        <end position="73"/>
    </location>
</feature>
<keyword evidence="8" id="KW-1185">Reference proteome</keyword>
<evidence type="ECO:0000256" key="2">
    <source>
        <dbReference type="ARBA" id="ARBA00022692"/>
    </source>
</evidence>
<feature type="compositionally biased region" description="Basic and acidic residues" evidence="5">
    <location>
        <begin position="392"/>
        <end position="401"/>
    </location>
</feature>
<evidence type="ECO:0000256" key="5">
    <source>
        <dbReference type="SAM" id="MobiDB-lite"/>
    </source>
</evidence>
<dbReference type="EMBL" id="CP001330">
    <property type="protein sequence ID" value="ACO66471.1"/>
    <property type="molecule type" value="Genomic_DNA"/>
</dbReference>
<feature type="compositionally biased region" description="Polar residues" evidence="5">
    <location>
        <begin position="247"/>
        <end position="256"/>
    </location>
</feature>
<sequence>MGAIGDSSALTTAQLTTVAEIMVAGAFFSTLGSLVIITVFLNSPELRKSFAFQLVFGLALAELGNSFWPYFFMPREGAACECQAVLLQFFSFASIAWSAVIAWTLEMATNTERKPGGPSPSSLASSVLGIGDPTRVPDVRKFHVAVWSTSFVLVLVPWAAGVYGPAGAWCWIDPRHGAEAHALRLVCFYLPLWCVVGFQIRTYRRVYLRLRRVASLAAATAAVRADMRREARERDAARISNADEKTQTGLETNADSSVPDDATTPATPGGETAKDEDEIDVEATLRRLLRRLGAYPAVLIVAWTFPTINRLNNYVQGAKTGQGDDYTLYVLMALGMSTQGVGNAVVYGMSGAVRREAAVLLERWTGARFGGGPFGRWGRGSAAGGLARLAREGERGTEMSARRAASPAVANAEEGGDAGPGDEGREVLLEVDESLK</sequence>
<evidence type="ECO:0000256" key="3">
    <source>
        <dbReference type="ARBA" id="ARBA00022989"/>
    </source>
</evidence>
<evidence type="ECO:0000256" key="1">
    <source>
        <dbReference type="ARBA" id="ARBA00004141"/>
    </source>
</evidence>
<feature type="region of interest" description="Disordered" evidence="5">
    <location>
        <begin position="392"/>
        <end position="436"/>
    </location>
</feature>
<dbReference type="AlphaFoldDB" id="C1EE41"/>
<feature type="region of interest" description="Disordered" evidence="5">
    <location>
        <begin position="234"/>
        <end position="277"/>
    </location>
</feature>
<dbReference type="Proteomes" id="UP000002009">
    <property type="component" value="Chromosome 11"/>
</dbReference>
<evidence type="ECO:0000256" key="4">
    <source>
        <dbReference type="ARBA" id="ARBA00023136"/>
    </source>
</evidence>
<feature type="compositionally biased region" description="Basic and acidic residues" evidence="5">
    <location>
        <begin position="422"/>
        <end position="436"/>
    </location>
</feature>
<dbReference type="FunCoup" id="C1EE41">
    <property type="interactions" value="332"/>
</dbReference>
<keyword evidence="2 6" id="KW-0812">Transmembrane</keyword>
<dbReference type="eggNOG" id="ENOG502QUBH">
    <property type="taxonomic scope" value="Eukaryota"/>
</dbReference>
<keyword evidence="3 6" id="KW-1133">Transmembrane helix</keyword>
<dbReference type="OMA" id="FAQIDVW"/>
<feature type="transmembrane region" description="Helical" evidence="6">
    <location>
        <begin position="85"/>
        <end position="105"/>
    </location>
</feature>
<feature type="compositionally biased region" description="Low complexity" evidence="5">
    <location>
        <begin position="402"/>
        <end position="413"/>
    </location>
</feature>
<dbReference type="GeneID" id="8247332"/>
<evidence type="ECO:0000256" key="6">
    <source>
        <dbReference type="SAM" id="Phobius"/>
    </source>
</evidence>
<keyword evidence="4 6" id="KW-0472">Membrane</keyword>
<feature type="transmembrane region" description="Helical" evidence="6">
    <location>
        <begin position="144"/>
        <end position="163"/>
    </location>
</feature>